<feature type="domain" description="AB hydrolase-1" evidence="1">
    <location>
        <begin position="33"/>
        <end position="270"/>
    </location>
</feature>
<protein>
    <recommendedName>
        <fullName evidence="1">AB hydrolase-1 domain-containing protein</fullName>
    </recommendedName>
</protein>
<dbReference type="Gene3D" id="3.40.50.1820">
    <property type="entry name" value="alpha/beta hydrolase"/>
    <property type="match status" value="1"/>
</dbReference>
<dbReference type="Proteomes" id="UP000616885">
    <property type="component" value="Unassembled WGS sequence"/>
</dbReference>
<dbReference type="PANTHER" id="PTHR43433">
    <property type="entry name" value="HYDROLASE, ALPHA/BETA FOLD FAMILY PROTEIN"/>
    <property type="match status" value="1"/>
</dbReference>
<dbReference type="InterPro" id="IPR000073">
    <property type="entry name" value="AB_hydrolase_1"/>
</dbReference>
<dbReference type="SUPFAM" id="SSF53474">
    <property type="entry name" value="alpha/beta-Hydrolases"/>
    <property type="match status" value="1"/>
</dbReference>
<name>A0A8H7MYG6_BIOOC</name>
<dbReference type="InterPro" id="IPR050471">
    <property type="entry name" value="AB_hydrolase"/>
</dbReference>
<dbReference type="EMBL" id="JADCTT010000016">
    <property type="protein sequence ID" value="KAF9743836.1"/>
    <property type="molecule type" value="Genomic_DNA"/>
</dbReference>
<dbReference type="PANTHER" id="PTHR43433:SF10">
    <property type="entry name" value="AB HYDROLASE-1 DOMAIN-CONTAINING PROTEIN"/>
    <property type="match status" value="1"/>
</dbReference>
<evidence type="ECO:0000313" key="2">
    <source>
        <dbReference type="EMBL" id="KAF9743836.1"/>
    </source>
</evidence>
<evidence type="ECO:0000313" key="3">
    <source>
        <dbReference type="Proteomes" id="UP000616885"/>
    </source>
</evidence>
<accession>A0A8H7MYG6</accession>
<proteinExistence type="predicted"/>
<evidence type="ECO:0000259" key="1">
    <source>
        <dbReference type="Pfam" id="PF12697"/>
    </source>
</evidence>
<dbReference type="AlphaFoldDB" id="A0A8H7MYG6"/>
<reference evidence="2" key="1">
    <citation type="submission" date="2020-10" db="EMBL/GenBank/DDBJ databases">
        <title>High-Quality Genome Resource of Clonostachys rosea strain S41 by Oxford Nanopore Long-Read Sequencing.</title>
        <authorList>
            <person name="Wang H."/>
        </authorList>
    </citation>
    <scope>NUCLEOTIDE SEQUENCE</scope>
    <source>
        <strain evidence="2">S41</strain>
    </source>
</reference>
<dbReference type="Pfam" id="PF12697">
    <property type="entry name" value="Abhydrolase_6"/>
    <property type="match status" value="1"/>
</dbReference>
<sequence length="307" mass="34007">METPSQTGTLFTLPDSRVLCYGVYGDRNADATVFFHHGLPGSLVEALGYDEPAKRHGIRVVAIERPGLGRSTHDPNRLLVDWPADLLAIADHLKIDRFAVLGVSGGGPYTIACLHQIPRTRCVGGGVVASMYPMKLGVDGMMLQNRIMLSLVPWSPWLVEKGFEYLFGSAARDEEHPEKLEKIFDDSFQNKPGPDQECIYHDGGRTRSMLIEDMRQALRYGSKGSAWEAKIAASDWGFRLDDVKVDPGQFVIWHGRLDVNAPVRMAEKAAQLIQGTEARISETDGHVSMTVSKLDEAMEAMKQILSR</sequence>
<organism evidence="2 3">
    <name type="scientific">Bionectria ochroleuca</name>
    <name type="common">Gliocladium roseum</name>
    <dbReference type="NCBI Taxonomy" id="29856"/>
    <lineage>
        <taxon>Eukaryota</taxon>
        <taxon>Fungi</taxon>
        <taxon>Dikarya</taxon>
        <taxon>Ascomycota</taxon>
        <taxon>Pezizomycotina</taxon>
        <taxon>Sordariomycetes</taxon>
        <taxon>Hypocreomycetidae</taxon>
        <taxon>Hypocreales</taxon>
        <taxon>Bionectriaceae</taxon>
        <taxon>Clonostachys</taxon>
    </lineage>
</organism>
<comment type="caution">
    <text evidence="2">The sequence shown here is derived from an EMBL/GenBank/DDBJ whole genome shotgun (WGS) entry which is preliminary data.</text>
</comment>
<gene>
    <name evidence="2" type="ORF">IM811_006176</name>
</gene>
<dbReference type="InterPro" id="IPR029058">
    <property type="entry name" value="AB_hydrolase_fold"/>
</dbReference>